<dbReference type="InterPro" id="IPR036322">
    <property type="entry name" value="WD40_repeat_dom_sf"/>
</dbReference>
<dbReference type="Pfam" id="PF12937">
    <property type="entry name" value="F-box-like"/>
    <property type="match status" value="1"/>
</dbReference>
<name>M2QZS5_CERS8</name>
<evidence type="ECO:0000256" key="1">
    <source>
        <dbReference type="SAM" id="MobiDB-lite"/>
    </source>
</evidence>
<evidence type="ECO:0000313" key="4">
    <source>
        <dbReference type="Proteomes" id="UP000016930"/>
    </source>
</evidence>
<protein>
    <recommendedName>
        <fullName evidence="2">F-box domain-containing protein</fullName>
    </recommendedName>
</protein>
<dbReference type="InterPro" id="IPR036047">
    <property type="entry name" value="F-box-like_dom_sf"/>
</dbReference>
<dbReference type="AlphaFoldDB" id="M2QZS5"/>
<sequence length="594" mass="65104">MSKRPLSSVSLPSSKRLHGLSPRQHVSTFDLSFDDVFVDELLLLVFSYLSWHDLCTIQRTNRNWARLALDNQLWKSLYLHEYGRSRLRGVRGFIGRTDGREIRPLPHRAQSEDTKDWKWMFRISSNWRTGRCSVEDIHTGPRTRIERPLHRLALPAPPADDSAAFGPLGQTYVLLAGNLTLTASAQPLVKPEVRLQTPTQEVHSLDCSSSRSSATTSITALALDQSPPSSQQIRLAVFIATGEFIIFSLDHQDPPHSVRQLTYTPTSRTARNSPITHAVYHHPLLVTLSHAFHLSIYDLSGGSVVHTQTLTSFTSYPPSSLVLSASTSGTYKLVLAYAVPVYPAHWSVGATELIISGREEDAHERMTVRSSRTARAVDTPSGWMDARKLRAMREQWARKVTRVADIQTDGKWVILAPAMPPSPSAPVSSSSDSESDSTSPSSSSSTRSRIIYTSSPLYSSTALQLYRLHFPSLTGGGPAPRLTFVRTLHGQTGPVCALAVADGRCVSLGVDGGMWVWDLEGGTGAEVTRGPLPESASVPSGDGFGTEVARGELQNDMADEGKRMDMVGRGAVVFDDRRIVSAGVDGVQVRRFDI</sequence>
<reference evidence="3 4" key="1">
    <citation type="journal article" date="2012" name="Proc. Natl. Acad. Sci. U.S.A.">
        <title>Comparative genomics of Ceriporiopsis subvermispora and Phanerochaete chrysosporium provide insight into selective ligninolysis.</title>
        <authorList>
            <person name="Fernandez-Fueyo E."/>
            <person name="Ruiz-Duenas F.J."/>
            <person name="Ferreira P."/>
            <person name="Floudas D."/>
            <person name="Hibbett D.S."/>
            <person name="Canessa P."/>
            <person name="Larrondo L.F."/>
            <person name="James T.Y."/>
            <person name="Seelenfreund D."/>
            <person name="Lobos S."/>
            <person name="Polanco R."/>
            <person name="Tello M."/>
            <person name="Honda Y."/>
            <person name="Watanabe T."/>
            <person name="Watanabe T."/>
            <person name="Ryu J.S."/>
            <person name="Kubicek C.P."/>
            <person name="Schmoll M."/>
            <person name="Gaskell J."/>
            <person name="Hammel K.E."/>
            <person name="St John F.J."/>
            <person name="Vanden Wymelenberg A."/>
            <person name="Sabat G."/>
            <person name="Splinter BonDurant S."/>
            <person name="Syed K."/>
            <person name="Yadav J.S."/>
            <person name="Doddapaneni H."/>
            <person name="Subramanian V."/>
            <person name="Lavin J.L."/>
            <person name="Oguiza J.A."/>
            <person name="Perez G."/>
            <person name="Pisabarro A.G."/>
            <person name="Ramirez L."/>
            <person name="Santoyo F."/>
            <person name="Master E."/>
            <person name="Coutinho P.M."/>
            <person name="Henrissat B."/>
            <person name="Lombard V."/>
            <person name="Magnuson J.K."/>
            <person name="Kuees U."/>
            <person name="Hori C."/>
            <person name="Igarashi K."/>
            <person name="Samejima M."/>
            <person name="Held B.W."/>
            <person name="Barry K.W."/>
            <person name="LaButti K.M."/>
            <person name="Lapidus A."/>
            <person name="Lindquist E.A."/>
            <person name="Lucas S.M."/>
            <person name="Riley R."/>
            <person name="Salamov A.A."/>
            <person name="Hoffmeister D."/>
            <person name="Schwenk D."/>
            <person name="Hadar Y."/>
            <person name="Yarden O."/>
            <person name="de Vries R.P."/>
            <person name="Wiebenga A."/>
            <person name="Stenlid J."/>
            <person name="Eastwood D."/>
            <person name="Grigoriev I.V."/>
            <person name="Berka R.M."/>
            <person name="Blanchette R.A."/>
            <person name="Kersten P."/>
            <person name="Martinez A.T."/>
            <person name="Vicuna R."/>
            <person name="Cullen D."/>
        </authorList>
    </citation>
    <scope>NUCLEOTIDE SEQUENCE [LARGE SCALE GENOMIC DNA]</scope>
    <source>
        <strain evidence="3 4">B</strain>
    </source>
</reference>
<keyword evidence="4" id="KW-1185">Reference proteome</keyword>
<feature type="compositionally biased region" description="Low complexity" evidence="1">
    <location>
        <begin position="425"/>
        <end position="447"/>
    </location>
</feature>
<gene>
    <name evidence="3" type="ORF">CERSUDRAFT_109007</name>
</gene>
<dbReference type="SUPFAM" id="SSF81383">
    <property type="entry name" value="F-box domain"/>
    <property type="match status" value="1"/>
</dbReference>
<dbReference type="Pfam" id="PF25499">
    <property type="entry name" value="Beta-prop_pof12"/>
    <property type="match status" value="1"/>
</dbReference>
<evidence type="ECO:0000259" key="2">
    <source>
        <dbReference type="SMART" id="SM00256"/>
    </source>
</evidence>
<organism evidence="3 4">
    <name type="scientific">Ceriporiopsis subvermispora (strain B)</name>
    <name type="common">White-rot fungus</name>
    <name type="synonym">Gelatoporia subvermispora</name>
    <dbReference type="NCBI Taxonomy" id="914234"/>
    <lineage>
        <taxon>Eukaryota</taxon>
        <taxon>Fungi</taxon>
        <taxon>Dikarya</taxon>
        <taxon>Basidiomycota</taxon>
        <taxon>Agaricomycotina</taxon>
        <taxon>Agaricomycetes</taxon>
        <taxon>Polyporales</taxon>
        <taxon>Gelatoporiaceae</taxon>
        <taxon>Gelatoporia</taxon>
    </lineage>
</organism>
<evidence type="ECO:0000313" key="3">
    <source>
        <dbReference type="EMBL" id="EMD32096.1"/>
    </source>
</evidence>
<dbReference type="EMBL" id="KB445813">
    <property type="protein sequence ID" value="EMD32096.1"/>
    <property type="molecule type" value="Genomic_DNA"/>
</dbReference>
<dbReference type="OrthoDB" id="3219396at2759"/>
<dbReference type="Proteomes" id="UP000016930">
    <property type="component" value="Unassembled WGS sequence"/>
</dbReference>
<dbReference type="Gene3D" id="2.130.10.10">
    <property type="entry name" value="YVTN repeat-like/Quinoprotein amine dehydrogenase"/>
    <property type="match status" value="1"/>
</dbReference>
<dbReference type="SUPFAM" id="SSF50978">
    <property type="entry name" value="WD40 repeat-like"/>
    <property type="match status" value="1"/>
</dbReference>
<dbReference type="Gene3D" id="1.20.1280.50">
    <property type="match status" value="1"/>
</dbReference>
<dbReference type="HOGENOM" id="CLU_020801_1_0_1"/>
<accession>M2QZS5</accession>
<dbReference type="InterPro" id="IPR015943">
    <property type="entry name" value="WD40/YVTN_repeat-like_dom_sf"/>
</dbReference>
<feature type="domain" description="F-box" evidence="2">
    <location>
        <begin position="37"/>
        <end position="77"/>
    </location>
</feature>
<dbReference type="STRING" id="914234.M2QZS5"/>
<feature type="region of interest" description="Disordered" evidence="1">
    <location>
        <begin position="418"/>
        <end position="447"/>
    </location>
</feature>
<proteinExistence type="predicted"/>
<dbReference type="InterPro" id="IPR001810">
    <property type="entry name" value="F-box_dom"/>
</dbReference>
<dbReference type="SMART" id="SM00256">
    <property type="entry name" value="FBOX"/>
    <property type="match status" value="1"/>
</dbReference>